<comment type="catalytic activity">
    <reaction evidence="10 11">
        <text>tRNA(Val) + L-valine + ATP = L-valyl-tRNA(Val) + AMP + diphosphate</text>
        <dbReference type="Rhea" id="RHEA:10704"/>
        <dbReference type="Rhea" id="RHEA-COMP:9672"/>
        <dbReference type="Rhea" id="RHEA-COMP:9708"/>
        <dbReference type="ChEBI" id="CHEBI:30616"/>
        <dbReference type="ChEBI" id="CHEBI:33019"/>
        <dbReference type="ChEBI" id="CHEBI:57762"/>
        <dbReference type="ChEBI" id="CHEBI:78442"/>
        <dbReference type="ChEBI" id="CHEBI:78537"/>
        <dbReference type="ChEBI" id="CHEBI:456215"/>
        <dbReference type="EC" id="6.1.1.9"/>
    </reaction>
</comment>
<protein>
    <recommendedName>
        <fullName evidence="11">Valine--tRNA ligase</fullName>
        <ecNumber evidence="11">6.1.1.9</ecNumber>
    </recommendedName>
    <alternativeName>
        <fullName evidence="11">Valyl-tRNA synthetase</fullName>
        <shortName evidence="11">ValRS</shortName>
    </alternativeName>
</protein>
<dbReference type="Pfam" id="PF10458">
    <property type="entry name" value="Val_tRNA-synt_C"/>
    <property type="match status" value="1"/>
</dbReference>
<dbReference type="Proteomes" id="UP000005306">
    <property type="component" value="Unassembled WGS sequence"/>
</dbReference>
<dbReference type="GO" id="GO:0006438">
    <property type="term" value="P:valyl-tRNA aminoacylation"/>
    <property type="evidence" value="ECO:0007669"/>
    <property type="project" value="UniProtKB-UniRule"/>
</dbReference>
<evidence type="ECO:0000256" key="9">
    <source>
        <dbReference type="ARBA" id="ARBA00023146"/>
    </source>
</evidence>
<dbReference type="Pfam" id="PF00133">
    <property type="entry name" value="tRNA-synt_1"/>
    <property type="match status" value="1"/>
</dbReference>
<dbReference type="Gene3D" id="1.10.287.380">
    <property type="entry name" value="Valyl-tRNA synthetase, C-terminal domain"/>
    <property type="match status" value="1"/>
</dbReference>
<dbReference type="InterPro" id="IPR009008">
    <property type="entry name" value="Val/Leu/Ile-tRNA-synth_edit"/>
</dbReference>
<dbReference type="InterPro" id="IPR037118">
    <property type="entry name" value="Val-tRNA_synth_C_sf"/>
</dbReference>
<dbReference type="InterPro" id="IPR013155">
    <property type="entry name" value="M/V/L/I-tRNA-synth_anticd-bd"/>
</dbReference>
<evidence type="ECO:0000256" key="8">
    <source>
        <dbReference type="ARBA" id="ARBA00023054"/>
    </source>
</evidence>
<evidence type="ECO:0000256" key="11">
    <source>
        <dbReference type="HAMAP-Rule" id="MF_02004"/>
    </source>
</evidence>
<evidence type="ECO:0000256" key="10">
    <source>
        <dbReference type="ARBA" id="ARBA00047552"/>
    </source>
</evidence>
<dbReference type="InterPro" id="IPR014729">
    <property type="entry name" value="Rossmann-like_a/b/a_fold"/>
</dbReference>
<evidence type="ECO:0000256" key="5">
    <source>
        <dbReference type="ARBA" id="ARBA00022741"/>
    </source>
</evidence>
<dbReference type="FunFam" id="3.90.740.10:FF:000005">
    <property type="entry name" value="Valine--tRNA ligase, mitochondrial"/>
    <property type="match status" value="1"/>
</dbReference>
<dbReference type="GO" id="GO:0002161">
    <property type="term" value="F:aminoacyl-tRNA deacylase activity"/>
    <property type="evidence" value="ECO:0007669"/>
    <property type="project" value="InterPro"/>
</dbReference>
<organism evidence="15 16">
    <name type="scientific">Pelagibacter ubique (strain HTCC1002)</name>
    <dbReference type="NCBI Taxonomy" id="314261"/>
    <lineage>
        <taxon>Bacteria</taxon>
        <taxon>Pseudomonadati</taxon>
        <taxon>Pseudomonadota</taxon>
        <taxon>Alphaproteobacteria</taxon>
        <taxon>Candidatus Pelagibacterales</taxon>
        <taxon>Candidatus Pelagibacteraceae</taxon>
        <taxon>Candidatus Pelagibacter</taxon>
    </lineage>
</organism>
<evidence type="ECO:0000256" key="7">
    <source>
        <dbReference type="ARBA" id="ARBA00022917"/>
    </source>
</evidence>
<dbReference type="PANTHER" id="PTHR11946">
    <property type="entry name" value="VALYL-TRNA SYNTHETASES"/>
    <property type="match status" value="1"/>
</dbReference>
<evidence type="ECO:0000259" key="13">
    <source>
        <dbReference type="Pfam" id="PF08264"/>
    </source>
</evidence>
<dbReference type="InterPro" id="IPR002300">
    <property type="entry name" value="aa-tRNA-synth_Ia"/>
</dbReference>
<dbReference type="InterPro" id="IPR010978">
    <property type="entry name" value="tRNA-bd_arm"/>
</dbReference>
<dbReference type="SUPFAM" id="SSF50677">
    <property type="entry name" value="ValRS/IleRS/LeuRS editing domain"/>
    <property type="match status" value="1"/>
</dbReference>
<dbReference type="PROSITE" id="PS00178">
    <property type="entry name" value="AA_TRNA_LIGASE_I"/>
    <property type="match status" value="1"/>
</dbReference>
<keyword evidence="9 11" id="KW-0030">Aminoacyl-tRNA synthetase</keyword>
<evidence type="ECO:0000256" key="2">
    <source>
        <dbReference type="ARBA" id="ARBA00011245"/>
    </source>
</evidence>
<feature type="short sequence motif" description="'KMSKS' region" evidence="11">
    <location>
        <begin position="525"/>
        <end position="529"/>
    </location>
</feature>
<gene>
    <name evidence="11" type="primary">valS</name>
    <name evidence="15" type="ORF">PU1002_01575</name>
</gene>
<keyword evidence="4 11" id="KW-0436">Ligase</keyword>
<evidence type="ECO:0000313" key="15">
    <source>
        <dbReference type="EMBL" id="EAS84371.1"/>
    </source>
</evidence>
<dbReference type="GO" id="GO:0004832">
    <property type="term" value="F:valine-tRNA ligase activity"/>
    <property type="evidence" value="ECO:0007669"/>
    <property type="project" value="UniProtKB-UniRule"/>
</dbReference>
<dbReference type="CDD" id="cd07962">
    <property type="entry name" value="Anticodon_Ia_Val"/>
    <property type="match status" value="1"/>
</dbReference>
<comment type="domain">
    <text evidence="11">ValRS has two distinct active sites: one for aminoacylation and one for editing. The misactivated threonine is translocated from the active site to the editing site.</text>
</comment>
<dbReference type="InterPro" id="IPR009080">
    <property type="entry name" value="tRNAsynth_Ia_anticodon-bd"/>
</dbReference>
<dbReference type="GO" id="GO:0005524">
    <property type="term" value="F:ATP binding"/>
    <property type="evidence" value="ECO:0007669"/>
    <property type="project" value="UniProtKB-UniRule"/>
</dbReference>
<evidence type="ECO:0000259" key="14">
    <source>
        <dbReference type="Pfam" id="PF10458"/>
    </source>
</evidence>
<comment type="subcellular location">
    <subcellularLocation>
        <location evidence="1 11">Cytoplasm</location>
    </subcellularLocation>
</comment>
<sequence length="875" mass="102007">MSNDKYIHTDVEDKIYSYWEKNNLFKPTKNKKQFSVVIPPPNVTGSLHMGHALNNSIQDLLVRYHRMNNYETLWQPGTDHAGIATQALVEKKLTADGIDKNEIGREKFIEKVWEWKEEHGDIILNQLKKLGCSCDWSRNAFTMDENLSKSVLKVFVELHKKGLIYKDKKLVNWDTVLKTAISDLEVDQREVNSKIYYIQYPIEASSDFITIATTRPETMLGDTAIAVNPKDDRFKHLVGKFVTVPIVGKKIKIIEDEYADPEMGTGALKITPAHDFNDYEVGQRNNLEIINIFTEGGKVNENAPKEYIGLDRFEARKRIIKELKEKEFFVKEENIKNKVPYGDRSNSIIEPFLTEQWFVDAKKLSIKAKDIVNSKKTNFFPANWSKTYFQWMNNIEPWCISRQLWWGHQIPAWYGPDKKIFVAINEEEAKLDAKKFYNKDVDLIRDPDVLDTWFSSGLWPFATLGWPDNKEYVDKFYPTSVLVTGFDIIFFWVARMIMFGMEFLDKEPFKDVYVHALVKDEKGQKMSKSKGNVINPLDLIEKYSADALRFTLLSMASPGTDVKLSEDRVKGYRNFLNKLWNANNFLITNNCDFSKIDEKPILSININKWIYAELIETKNKIEKNLKDYRFDEAAKNAYQFTWHSYCDWYLELSKTILFSEDEKAKDEIRQVSAYVFKQILILLHPFIPFVTEEIWLNNKFDNTGKDFLMLANWPSGEFERDTSINQVEKIISIVSELRSFKNELSVSPGSFIDISIETVSKKEQSFFTENEIILKKLGRIKNLYNKDLDKPTATLMVSGDLFKVYFDEDVDLELIKKNLTTRQNKYQEEMNKISQRLANKGFVDRAPKDIVDQEKTNYNNLKNDVERISITIKGL</sequence>
<dbReference type="InterPro" id="IPR019499">
    <property type="entry name" value="Val-tRNA_synth_tRNA-bd"/>
</dbReference>
<dbReference type="EC" id="6.1.1.9" evidence="11"/>
<dbReference type="Pfam" id="PF08264">
    <property type="entry name" value="Anticodon_1"/>
    <property type="match status" value="1"/>
</dbReference>
<keyword evidence="7 11" id="KW-0648">Protein biosynthesis</keyword>
<dbReference type="Gene3D" id="1.10.730.10">
    <property type="entry name" value="Isoleucyl-tRNA Synthetase, Domain 1"/>
    <property type="match status" value="1"/>
</dbReference>
<comment type="function">
    <text evidence="11">Catalyzes the attachment of valine to tRNA(Val). As ValRS can inadvertently accommodate and process structurally similar amino acids such as threonine, to avoid such errors, it has a 'posttransfer' editing activity that hydrolyzes mischarged Thr-tRNA(Val) in a tRNA-dependent manner.</text>
</comment>
<dbReference type="SUPFAM" id="SSF52374">
    <property type="entry name" value="Nucleotidylyl transferase"/>
    <property type="match status" value="1"/>
</dbReference>
<dbReference type="PANTHER" id="PTHR11946:SF93">
    <property type="entry name" value="VALINE--TRNA LIGASE, CHLOROPLASTIC_MITOCHONDRIAL 2"/>
    <property type="match status" value="1"/>
</dbReference>
<keyword evidence="3 11" id="KW-0963">Cytoplasm</keyword>
<keyword evidence="6 11" id="KW-0067">ATP-binding</keyword>
<dbReference type="PRINTS" id="PR00986">
    <property type="entry name" value="TRNASYNTHVAL"/>
</dbReference>
<feature type="domain" description="Aminoacyl-tRNA synthetase class Ia" evidence="12">
    <location>
        <begin position="14"/>
        <end position="565"/>
    </location>
</feature>
<evidence type="ECO:0000256" key="1">
    <source>
        <dbReference type="ARBA" id="ARBA00004496"/>
    </source>
</evidence>
<dbReference type="RefSeq" id="WP_006996958.1">
    <property type="nucleotide sequence ID" value="NZ_CH724130.1"/>
</dbReference>
<dbReference type="GO" id="GO:0005829">
    <property type="term" value="C:cytosol"/>
    <property type="evidence" value="ECO:0007669"/>
    <property type="project" value="TreeGrafter"/>
</dbReference>
<dbReference type="FunFam" id="3.40.50.620:FF:000078">
    <property type="entry name" value="Valine--tRNA ligase, mitochondrial"/>
    <property type="match status" value="1"/>
</dbReference>
<feature type="binding site" evidence="11">
    <location>
        <position position="528"/>
    </location>
    <ligand>
        <name>ATP</name>
        <dbReference type="ChEBI" id="CHEBI:30616"/>
    </ligand>
</feature>
<comment type="caution">
    <text evidence="15">The sequence shown here is derived from an EMBL/GenBank/DDBJ whole genome shotgun (WGS) entry which is preliminary data.</text>
</comment>
<dbReference type="InterPro" id="IPR033705">
    <property type="entry name" value="Anticodon_Ia_Val"/>
</dbReference>
<evidence type="ECO:0000256" key="6">
    <source>
        <dbReference type="ARBA" id="ARBA00022840"/>
    </source>
</evidence>
<feature type="domain" description="Valyl-tRNA synthetase tRNA-binding arm" evidence="14">
    <location>
        <begin position="811"/>
        <end position="870"/>
    </location>
</feature>
<dbReference type="InterPro" id="IPR002303">
    <property type="entry name" value="Valyl-tRNA_ligase"/>
</dbReference>
<dbReference type="InterPro" id="IPR001412">
    <property type="entry name" value="aa-tRNA-synth_I_CS"/>
</dbReference>
<keyword evidence="5 11" id="KW-0547">Nucleotide-binding</keyword>
<comment type="domain">
    <text evidence="11">The C-terminal coiled-coil domain is crucial for aminoacylation activity.</text>
</comment>
<name>Q1UZ20_PELU1</name>
<dbReference type="Gene3D" id="3.90.740.10">
    <property type="entry name" value="Valyl/Leucyl/Isoleucyl-tRNA synthetase, editing domain"/>
    <property type="match status" value="1"/>
</dbReference>
<dbReference type="HAMAP" id="MF_02004">
    <property type="entry name" value="Val_tRNA_synth_type1"/>
    <property type="match status" value="1"/>
</dbReference>
<dbReference type="FunFam" id="3.40.50.620:FF:000032">
    <property type="entry name" value="Valine--tRNA ligase"/>
    <property type="match status" value="1"/>
</dbReference>
<comment type="subunit">
    <text evidence="2 11">Monomer.</text>
</comment>
<dbReference type="EMBL" id="AAPV01000002">
    <property type="protein sequence ID" value="EAS84371.1"/>
    <property type="molecule type" value="Genomic_DNA"/>
</dbReference>
<evidence type="ECO:0000313" key="16">
    <source>
        <dbReference type="Proteomes" id="UP000005306"/>
    </source>
</evidence>
<dbReference type="AlphaFoldDB" id="Q1UZ20"/>
<dbReference type="HOGENOM" id="CLU_001493_0_2_5"/>
<feature type="short sequence motif" description="'HIGH' region" evidence="11">
    <location>
        <begin position="41"/>
        <end position="51"/>
    </location>
</feature>
<reference evidence="15 16" key="1">
    <citation type="submission" date="2006-04" db="EMBL/GenBank/DDBJ databases">
        <authorList>
            <person name="Giovannoni S.J."/>
            <person name="Cho J.-C."/>
            <person name="Ferriera S."/>
            <person name="Johnson J."/>
            <person name="Kravitz S."/>
            <person name="Halpern A."/>
            <person name="Remington K."/>
            <person name="Beeson K."/>
            <person name="Tran B."/>
            <person name="Rogers Y.-H."/>
            <person name="Friedman R."/>
            <person name="Venter J.C."/>
        </authorList>
    </citation>
    <scope>NUCLEOTIDE SEQUENCE [LARGE SCALE GENOMIC DNA]</scope>
    <source>
        <strain evidence="15 16">HTCC1002</strain>
    </source>
</reference>
<proteinExistence type="inferred from homology"/>
<comment type="similarity">
    <text evidence="11">Belongs to the class-I aminoacyl-tRNA synthetase family. ValS type 1 subfamily.</text>
</comment>
<dbReference type="SUPFAM" id="SSF47323">
    <property type="entry name" value="Anticodon-binding domain of a subclass of class I aminoacyl-tRNA synthetases"/>
    <property type="match status" value="1"/>
</dbReference>
<dbReference type="SUPFAM" id="SSF46589">
    <property type="entry name" value="tRNA-binding arm"/>
    <property type="match status" value="1"/>
</dbReference>
<evidence type="ECO:0000256" key="4">
    <source>
        <dbReference type="ARBA" id="ARBA00022598"/>
    </source>
</evidence>
<dbReference type="Gene3D" id="3.40.50.620">
    <property type="entry name" value="HUPs"/>
    <property type="match status" value="2"/>
</dbReference>
<feature type="coiled-coil region" evidence="11">
    <location>
        <begin position="816"/>
        <end position="871"/>
    </location>
</feature>
<evidence type="ECO:0000259" key="12">
    <source>
        <dbReference type="Pfam" id="PF00133"/>
    </source>
</evidence>
<dbReference type="CDD" id="cd00817">
    <property type="entry name" value="ValRS_core"/>
    <property type="match status" value="1"/>
</dbReference>
<dbReference type="NCBIfam" id="TIGR00422">
    <property type="entry name" value="valS"/>
    <property type="match status" value="1"/>
</dbReference>
<dbReference type="NCBIfam" id="NF004349">
    <property type="entry name" value="PRK05729.1"/>
    <property type="match status" value="1"/>
</dbReference>
<evidence type="ECO:0000256" key="3">
    <source>
        <dbReference type="ARBA" id="ARBA00022490"/>
    </source>
</evidence>
<feature type="domain" description="Methionyl/Valyl/Leucyl/Isoleucyl-tRNA synthetase anticodon-binding" evidence="13">
    <location>
        <begin position="607"/>
        <end position="750"/>
    </location>
</feature>
<keyword evidence="8 11" id="KW-0175">Coiled coil</keyword>
<accession>Q1UZ20</accession>